<evidence type="ECO:0000313" key="3">
    <source>
        <dbReference type="Proteomes" id="UP000887116"/>
    </source>
</evidence>
<feature type="compositionally biased region" description="Basic and acidic residues" evidence="1">
    <location>
        <begin position="100"/>
        <end position="111"/>
    </location>
</feature>
<accession>A0A8X6FV52</accession>
<proteinExistence type="predicted"/>
<comment type="caution">
    <text evidence="2">The sequence shown here is derived from an EMBL/GenBank/DDBJ whole genome shotgun (WGS) entry which is preliminary data.</text>
</comment>
<dbReference type="EMBL" id="BMAO01013510">
    <property type="protein sequence ID" value="GFQ89303.1"/>
    <property type="molecule type" value="Genomic_DNA"/>
</dbReference>
<dbReference type="Proteomes" id="UP000887116">
    <property type="component" value="Unassembled WGS sequence"/>
</dbReference>
<evidence type="ECO:0000256" key="1">
    <source>
        <dbReference type="SAM" id="MobiDB-lite"/>
    </source>
</evidence>
<dbReference type="AlphaFoldDB" id="A0A8X6FV52"/>
<reference evidence="2" key="1">
    <citation type="submission" date="2020-07" db="EMBL/GenBank/DDBJ databases">
        <title>Multicomponent nature underlies the extraordinary mechanical properties of spider dragline silk.</title>
        <authorList>
            <person name="Kono N."/>
            <person name="Nakamura H."/>
            <person name="Mori M."/>
            <person name="Yoshida Y."/>
            <person name="Ohtoshi R."/>
            <person name="Malay A.D."/>
            <person name="Moran D.A.P."/>
            <person name="Tomita M."/>
            <person name="Numata K."/>
            <person name="Arakawa K."/>
        </authorList>
    </citation>
    <scope>NUCLEOTIDE SEQUENCE</scope>
</reference>
<protein>
    <submittedName>
        <fullName evidence="2">Uncharacterized protein</fullName>
    </submittedName>
</protein>
<gene>
    <name evidence="2" type="ORF">TNCT_650761</name>
</gene>
<sequence>MLTVLKIYSRIVWRKQLHADHSAVTAKILCRSITFATDPIWVFCVVSGVNRLGSVPVVRTRQEMSLPGSGSTYRALRGKRIVASVPLGLERILKNPGSRRGVEELAGREKSPTPTRLS</sequence>
<organism evidence="2 3">
    <name type="scientific">Trichonephila clavata</name>
    <name type="common">Joro spider</name>
    <name type="synonym">Nephila clavata</name>
    <dbReference type="NCBI Taxonomy" id="2740835"/>
    <lineage>
        <taxon>Eukaryota</taxon>
        <taxon>Metazoa</taxon>
        <taxon>Ecdysozoa</taxon>
        <taxon>Arthropoda</taxon>
        <taxon>Chelicerata</taxon>
        <taxon>Arachnida</taxon>
        <taxon>Araneae</taxon>
        <taxon>Araneomorphae</taxon>
        <taxon>Entelegynae</taxon>
        <taxon>Araneoidea</taxon>
        <taxon>Nephilidae</taxon>
        <taxon>Trichonephila</taxon>
    </lineage>
</organism>
<evidence type="ECO:0000313" key="2">
    <source>
        <dbReference type="EMBL" id="GFQ89303.1"/>
    </source>
</evidence>
<feature type="region of interest" description="Disordered" evidence="1">
    <location>
        <begin position="98"/>
        <end position="118"/>
    </location>
</feature>
<keyword evidence="3" id="KW-1185">Reference proteome</keyword>
<name>A0A8X6FV52_TRICU</name>